<dbReference type="InParanoid" id="G0QTD8"/>
<dbReference type="SUPFAM" id="SSF51206">
    <property type="entry name" value="cAMP-binding domain-like"/>
    <property type="match status" value="2"/>
</dbReference>
<dbReference type="InterPro" id="IPR014710">
    <property type="entry name" value="RmlC-like_jellyroll"/>
</dbReference>
<accession>G0QTD8</accession>
<dbReference type="PANTHER" id="PTHR23011">
    <property type="entry name" value="CYCLIC NUCLEOTIDE-BINDING DOMAIN CONTAINING PROTEIN"/>
    <property type="match status" value="1"/>
</dbReference>
<evidence type="ECO:0000313" key="2">
    <source>
        <dbReference type="EMBL" id="EGR31515.1"/>
    </source>
</evidence>
<organism evidence="2 3">
    <name type="scientific">Ichthyophthirius multifiliis</name>
    <name type="common">White spot disease agent</name>
    <name type="synonym">Ich</name>
    <dbReference type="NCBI Taxonomy" id="5932"/>
    <lineage>
        <taxon>Eukaryota</taxon>
        <taxon>Sar</taxon>
        <taxon>Alveolata</taxon>
        <taxon>Ciliophora</taxon>
        <taxon>Intramacronucleata</taxon>
        <taxon>Oligohymenophorea</taxon>
        <taxon>Hymenostomatida</taxon>
        <taxon>Ophryoglenina</taxon>
        <taxon>Ichthyophthirius</taxon>
    </lineage>
</organism>
<reference evidence="2 3" key="1">
    <citation type="submission" date="2011-07" db="EMBL/GenBank/DDBJ databases">
        <authorList>
            <person name="Coyne R."/>
            <person name="Brami D."/>
            <person name="Johnson J."/>
            <person name="Hostetler J."/>
            <person name="Hannick L."/>
            <person name="Clark T."/>
            <person name="Cassidy-Hanley D."/>
            <person name="Inman J."/>
        </authorList>
    </citation>
    <scope>NUCLEOTIDE SEQUENCE [LARGE SCALE GENOMIC DNA]</scope>
    <source>
        <strain evidence="2 3">G5</strain>
    </source>
</reference>
<feature type="domain" description="Cyclic nucleotide-binding" evidence="1">
    <location>
        <begin position="8"/>
        <end position="107"/>
    </location>
</feature>
<dbReference type="PANTHER" id="PTHR23011:SF28">
    <property type="entry name" value="CYCLIC NUCLEOTIDE-BINDING DOMAIN CONTAINING PROTEIN"/>
    <property type="match status" value="1"/>
</dbReference>
<dbReference type="OrthoDB" id="10624018at2759"/>
<dbReference type="Pfam" id="PF00027">
    <property type="entry name" value="cNMP_binding"/>
    <property type="match status" value="1"/>
</dbReference>
<dbReference type="AlphaFoldDB" id="G0QTD8"/>
<dbReference type="Proteomes" id="UP000008983">
    <property type="component" value="Unassembled WGS sequence"/>
</dbReference>
<protein>
    <recommendedName>
        <fullName evidence="1">Cyclic nucleotide-binding domain-containing protein</fullName>
    </recommendedName>
</protein>
<dbReference type="InterPro" id="IPR018490">
    <property type="entry name" value="cNMP-bd_dom_sf"/>
</dbReference>
<dbReference type="EMBL" id="GL983849">
    <property type="protein sequence ID" value="EGR31515.1"/>
    <property type="molecule type" value="Genomic_DNA"/>
</dbReference>
<dbReference type="eggNOG" id="ENOG502R2UH">
    <property type="taxonomic scope" value="Eukaryota"/>
</dbReference>
<dbReference type="InterPro" id="IPR000595">
    <property type="entry name" value="cNMP-bd_dom"/>
</dbReference>
<sequence>MNSQLQTYLINQTITKQGEKITQFMLILEGYVGLYLNRQNKLYKIKKLYAGDTIETPTLCENGEYQMTTICLSENVKILILSEQNFKNIFQKSEIEKYENELNFIKNIEIFESWPKANLKKLYMCLNNFTVNKSQVIYQQNQPSRAMYIIKKGDFGVMYI</sequence>
<dbReference type="GeneID" id="14907682"/>
<proteinExistence type="predicted"/>
<dbReference type="Gene3D" id="2.60.120.10">
    <property type="entry name" value="Jelly Rolls"/>
    <property type="match status" value="2"/>
</dbReference>
<feature type="domain" description="Cyclic nucleotide-binding" evidence="1">
    <location>
        <begin position="110"/>
        <end position="160"/>
    </location>
</feature>
<name>G0QTD8_ICHMU</name>
<evidence type="ECO:0000259" key="1">
    <source>
        <dbReference type="PROSITE" id="PS50042"/>
    </source>
</evidence>
<gene>
    <name evidence="2" type="ORF">IMG5_107340</name>
</gene>
<keyword evidence="3" id="KW-1185">Reference proteome</keyword>
<dbReference type="RefSeq" id="XP_004035001.1">
    <property type="nucleotide sequence ID" value="XM_004034953.1"/>
</dbReference>
<evidence type="ECO:0000313" key="3">
    <source>
        <dbReference type="Proteomes" id="UP000008983"/>
    </source>
</evidence>
<dbReference type="PROSITE" id="PS50042">
    <property type="entry name" value="CNMP_BINDING_3"/>
    <property type="match status" value="2"/>
</dbReference>